<accession>A0A814FZC6</accession>
<reference evidence="5" key="1">
    <citation type="submission" date="2021-02" db="EMBL/GenBank/DDBJ databases">
        <authorList>
            <person name="Nowell W R."/>
        </authorList>
    </citation>
    <scope>NUCLEOTIDE SEQUENCE</scope>
    <source>
        <strain evidence="5">Ploen Becks lab</strain>
    </source>
</reference>
<organism evidence="5 6">
    <name type="scientific">Brachionus calyciflorus</name>
    <dbReference type="NCBI Taxonomy" id="104777"/>
    <lineage>
        <taxon>Eukaryota</taxon>
        <taxon>Metazoa</taxon>
        <taxon>Spiralia</taxon>
        <taxon>Gnathifera</taxon>
        <taxon>Rotifera</taxon>
        <taxon>Eurotatoria</taxon>
        <taxon>Monogononta</taxon>
        <taxon>Pseudotrocha</taxon>
        <taxon>Ploima</taxon>
        <taxon>Brachionidae</taxon>
        <taxon>Brachionus</taxon>
    </lineage>
</organism>
<dbReference type="Gene3D" id="3.30.930.10">
    <property type="entry name" value="Bira Bifunctional Protein, Domain 2"/>
    <property type="match status" value="1"/>
</dbReference>
<dbReference type="PANTHER" id="PTHR12835:SF5">
    <property type="entry name" value="BIOTIN--PROTEIN LIGASE"/>
    <property type="match status" value="1"/>
</dbReference>
<keyword evidence="6" id="KW-1185">Reference proteome</keyword>
<keyword evidence="2" id="KW-0436">Ligase</keyword>
<dbReference type="OrthoDB" id="10250105at2759"/>
<dbReference type="GO" id="GO:0004077">
    <property type="term" value="F:biotin--[biotin carboxyl-carrier protein] ligase activity"/>
    <property type="evidence" value="ECO:0007669"/>
    <property type="project" value="InterPro"/>
</dbReference>
<comment type="caution">
    <text evidence="5">The sequence shown here is derived from an EMBL/GenBank/DDBJ whole genome shotgun (WGS) entry which is preliminary data.</text>
</comment>
<dbReference type="PANTHER" id="PTHR12835">
    <property type="entry name" value="BIOTIN PROTEIN LIGASE"/>
    <property type="match status" value="1"/>
</dbReference>
<dbReference type="Proteomes" id="UP000663879">
    <property type="component" value="Unassembled WGS sequence"/>
</dbReference>
<dbReference type="AlphaFoldDB" id="A0A814FZC6"/>
<feature type="domain" description="BPL/LPL catalytic" evidence="4">
    <location>
        <begin position="563"/>
        <end position="740"/>
    </location>
</feature>
<name>A0A814FZC6_9BILA</name>
<evidence type="ECO:0000313" key="6">
    <source>
        <dbReference type="Proteomes" id="UP000663879"/>
    </source>
</evidence>
<dbReference type="GO" id="GO:0005737">
    <property type="term" value="C:cytoplasm"/>
    <property type="evidence" value="ECO:0007669"/>
    <property type="project" value="TreeGrafter"/>
</dbReference>
<feature type="transmembrane region" description="Helical" evidence="3">
    <location>
        <begin position="162"/>
        <end position="182"/>
    </location>
</feature>
<dbReference type="InterPro" id="IPR045864">
    <property type="entry name" value="aa-tRNA-synth_II/BPL/LPL"/>
</dbReference>
<comment type="similarity">
    <text evidence="1">Belongs to the biotin--protein ligase family.</text>
</comment>
<dbReference type="SUPFAM" id="SSF55681">
    <property type="entry name" value="Class II aaRS and biotin synthetases"/>
    <property type="match status" value="1"/>
</dbReference>
<evidence type="ECO:0000256" key="2">
    <source>
        <dbReference type="ARBA" id="ARBA00022598"/>
    </source>
</evidence>
<dbReference type="NCBIfam" id="TIGR00121">
    <property type="entry name" value="birA_ligase"/>
    <property type="match status" value="1"/>
</dbReference>
<evidence type="ECO:0000313" key="5">
    <source>
        <dbReference type="EMBL" id="CAF0989299.1"/>
    </source>
</evidence>
<gene>
    <name evidence="5" type="ORF">OXX778_LOCUS15828</name>
</gene>
<keyword evidence="3" id="KW-0472">Membrane</keyword>
<feature type="transmembrane region" description="Helical" evidence="3">
    <location>
        <begin position="65"/>
        <end position="98"/>
    </location>
</feature>
<dbReference type="InterPro" id="IPR004143">
    <property type="entry name" value="BPL_LPL_catalytic"/>
</dbReference>
<dbReference type="PROSITE" id="PS51257">
    <property type="entry name" value="PROKAR_LIPOPROTEIN"/>
    <property type="match status" value="1"/>
</dbReference>
<evidence type="ECO:0000256" key="1">
    <source>
        <dbReference type="ARBA" id="ARBA00009934"/>
    </source>
</evidence>
<feature type="transmembrane region" description="Helical" evidence="3">
    <location>
        <begin position="119"/>
        <end position="142"/>
    </location>
</feature>
<dbReference type="EMBL" id="CAJNOC010003580">
    <property type="protein sequence ID" value="CAF0989299.1"/>
    <property type="molecule type" value="Genomic_DNA"/>
</dbReference>
<proteinExistence type="inferred from homology"/>
<dbReference type="Pfam" id="PF03099">
    <property type="entry name" value="BPL_LplA_LipB"/>
    <property type="match status" value="1"/>
</dbReference>
<dbReference type="PROSITE" id="PS51733">
    <property type="entry name" value="BPL_LPL_CATALYTIC"/>
    <property type="match status" value="1"/>
</dbReference>
<keyword evidence="3" id="KW-1133">Transmembrane helix</keyword>
<protein>
    <recommendedName>
        <fullName evidence="4">BPL/LPL catalytic domain-containing protein</fullName>
    </recommendedName>
</protein>
<dbReference type="InterPro" id="IPR004408">
    <property type="entry name" value="Biotin_CoA_COase_ligase"/>
</dbReference>
<evidence type="ECO:0000256" key="3">
    <source>
        <dbReference type="SAM" id="Phobius"/>
    </source>
</evidence>
<evidence type="ECO:0000259" key="4">
    <source>
        <dbReference type="PROSITE" id="PS51733"/>
    </source>
</evidence>
<keyword evidence="3" id="KW-0812">Transmembrane</keyword>
<sequence>MVDLCKPKVFAIFLVVLGFMIACTTFGLDCHIQEQTKQRLSIAFFINNSHISYHGINVAFYVLKILYIILLIVLIFLTLIGSQLSIFLSTISILFLNVPKEAILFKFYTCFNHNEHSFLIARCILTFFFCLIIGLLNLFYLFIIKNSENKPHRLTALLKYPFYVISILALLAILALNIAILAKLKREISFPIEPNKIEMGYFTRNEINQIESGNFIKDSEYDQRIVGKLSDILFSNKKNFDTQYYNFDLKCSNGDDGIYALDCIDSSQLKITLHYSYNREYPNYNCARFKSFPSNNSCSLDCPNLSNSYKLYLVQQNDNIINPAWNGMCNCELKPISKISAFFAFSNQRMLSTLTKRSKIPPNILIFTDDENEFKKLKSYLLSILGTNSYTIYNLNANDFSKTSMWIPSCTLLITSETFNLSENVLNERIISFKNFLKTGGKILSIPSLNAIIKRNTRKSENTLDIYYNEDKFVFENFYEQELYSKIVWKNSPKNLEDLFYSYENHDSTGSHFVSKLLQSTKVISDYLNGSMKKDSKIDLTLTQTKNFDFKKYFENLKTKKIGTILMYSDLVESTMNSITNLPTSLENMVVLSRQQTQGQGNNKNEWLSPIGCCMFTLYLNLNSINFSTSRMCLLQFAAALSCVKTIKSLVGSNDFPIGIKWPNDIYYEKRLKLGGVLVKSSLMGSQIGLKIGIGFNLDNEHPTECLNSILKEKNLPFCSQEVFLANFFNNFENCLNLLSESTFNSLLKFTIDFQDNWIHQNQKVKVNFWNEEVEIIGINEFGYLKVRRPDNSEECLQPDGNRFDLMQNLVVLR</sequence>